<dbReference type="InterPro" id="IPR036236">
    <property type="entry name" value="Znf_C2H2_sf"/>
</dbReference>
<keyword evidence="1" id="KW-0479">Metal-binding</keyword>
<evidence type="ECO:0000256" key="3">
    <source>
        <dbReference type="ARBA" id="ARBA00022771"/>
    </source>
</evidence>
<dbReference type="PANTHER" id="PTHR24409:SF295">
    <property type="entry name" value="AZ2-RELATED"/>
    <property type="match status" value="1"/>
</dbReference>
<accession>A0ABR4FD07</accession>
<organism evidence="7 8">
    <name type="scientific">Diaporthe vaccinii</name>
    <dbReference type="NCBI Taxonomy" id="105482"/>
    <lineage>
        <taxon>Eukaryota</taxon>
        <taxon>Fungi</taxon>
        <taxon>Dikarya</taxon>
        <taxon>Ascomycota</taxon>
        <taxon>Pezizomycotina</taxon>
        <taxon>Sordariomycetes</taxon>
        <taxon>Sordariomycetidae</taxon>
        <taxon>Diaporthales</taxon>
        <taxon>Diaporthaceae</taxon>
        <taxon>Diaporthe</taxon>
        <taxon>Diaporthe eres species complex</taxon>
    </lineage>
</organism>
<evidence type="ECO:0000259" key="6">
    <source>
        <dbReference type="PROSITE" id="PS00028"/>
    </source>
</evidence>
<gene>
    <name evidence="7" type="ORF">FJTKL_09407</name>
</gene>
<dbReference type="SUPFAM" id="SSF57667">
    <property type="entry name" value="beta-beta-alpha zinc fingers"/>
    <property type="match status" value="1"/>
</dbReference>
<dbReference type="Gene3D" id="3.30.160.60">
    <property type="entry name" value="Classic Zinc Finger"/>
    <property type="match status" value="1"/>
</dbReference>
<feature type="domain" description="C2H2-type" evidence="6">
    <location>
        <begin position="591"/>
        <end position="613"/>
    </location>
</feature>
<evidence type="ECO:0000313" key="7">
    <source>
        <dbReference type="EMBL" id="KAL2292435.1"/>
    </source>
</evidence>
<proteinExistence type="predicted"/>
<dbReference type="Proteomes" id="UP001600888">
    <property type="component" value="Unassembled WGS sequence"/>
</dbReference>
<dbReference type="PROSITE" id="PS00028">
    <property type="entry name" value="ZINC_FINGER_C2H2_1"/>
    <property type="match status" value="2"/>
</dbReference>
<keyword evidence="2" id="KW-0677">Repeat</keyword>
<feature type="domain" description="C2H2-type" evidence="6">
    <location>
        <begin position="676"/>
        <end position="698"/>
    </location>
</feature>
<keyword evidence="4" id="KW-0862">Zinc</keyword>
<evidence type="ECO:0000256" key="1">
    <source>
        <dbReference type="ARBA" id="ARBA00022723"/>
    </source>
</evidence>
<name>A0ABR4FD07_9PEZI</name>
<dbReference type="EMBL" id="JBAWTH010000003">
    <property type="protein sequence ID" value="KAL2292435.1"/>
    <property type="molecule type" value="Genomic_DNA"/>
</dbReference>
<comment type="caution">
    <text evidence="7">The sequence shown here is derived from an EMBL/GenBank/DDBJ whole genome shotgun (WGS) entry which is preliminary data.</text>
</comment>
<evidence type="ECO:0000256" key="5">
    <source>
        <dbReference type="SAM" id="MobiDB-lite"/>
    </source>
</evidence>
<keyword evidence="3" id="KW-0863">Zinc-finger</keyword>
<dbReference type="SMART" id="SM00355">
    <property type="entry name" value="ZnF_C2H2"/>
    <property type="match status" value="5"/>
</dbReference>
<feature type="compositionally biased region" description="Acidic residues" evidence="5">
    <location>
        <begin position="885"/>
        <end position="895"/>
    </location>
</feature>
<dbReference type="InterPro" id="IPR013087">
    <property type="entry name" value="Znf_C2H2_type"/>
</dbReference>
<evidence type="ECO:0000313" key="8">
    <source>
        <dbReference type="Proteomes" id="UP001600888"/>
    </source>
</evidence>
<protein>
    <recommendedName>
        <fullName evidence="6">C2H2-type domain-containing protein</fullName>
    </recommendedName>
</protein>
<evidence type="ECO:0000256" key="4">
    <source>
        <dbReference type="ARBA" id="ARBA00022833"/>
    </source>
</evidence>
<keyword evidence="8" id="KW-1185">Reference proteome</keyword>
<evidence type="ECO:0000256" key="2">
    <source>
        <dbReference type="ARBA" id="ARBA00022737"/>
    </source>
</evidence>
<feature type="region of interest" description="Disordered" evidence="5">
    <location>
        <begin position="395"/>
        <end position="415"/>
    </location>
</feature>
<reference evidence="7 8" key="1">
    <citation type="submission" date="2024-03" db="EMBL/GenBank/DDBJ databases">
        <title>A high-quality draft genome sequence of Diaporthe vaccinii, a causative agent of upright dieback and viscid rot disease in cranberry plants.</title>
        <authorList>
            <person name="Sarrasin M."/>
            <person name="Lang B.F."/>
            <person name="Burger G."/>
        </authorList>
    </citation>
    <scope>NUCLEOTIDE SEQUENCE [LARGE SCALE GENOMIC DNA]</scope>
    <source>
        <strain evidence="7 8">IS7</strain>
    </source>
</reference>
<dbReference type="PANTHER" id="PTHR24409">
    <property type="entry name" value="ZINC FINGER PROTEIN 142"/>
    <property type="match status" value="1"/>
</dbReference>
<sequence>MNPDLDAVLPFAMAHGALRYYSVANTAVTSSFLNLAKGGTRLPADIAIIAELLRVLKDEMISLPERKSRTDWLTTALDNMAVIRSYGGFAEKGHINRHAYWEGLSGQERQDILKAFCTGEVTGFLRQKLDEALNKEGLLKMRTGKLKAKVSNHDRERIRDECRLISESYGLSSDEFKELLLLDGTPCPFHVTSHAALRRLGYNLDNLSVWIRSSDFYDRCNKNADSHGLHERDAKLHWERLLYDIWHTVSKRARAAIDRVALLRPSLHRSDEDFMEEVKYFILDREGLPPSPWVHHPLQLVIATKGPPNTAMFTGFARRKDGLLPTEGPVLHAEPFDPVGSFDEGIQNTSPDTGWTNKIMGFYDPSFWPYLFAILSQIPFEGPYRKIGEGVGRIRLDQPGEPPSRATAPDPSYHDVKVPAPPYDELLGGGDEHVVFACSGCPGREFTAGAFQEHLNKEHSVWAVKCSGCGLRFSDEAAEAAHHEMNACLGKEGGLDEAATAASSYLCCPHGNCKRGPDSGQPFSRQHELQKHLENIHTSAEDKELPTIACECGYYFCTKLSQLSPHLLSDTHEKHMKADREVEEEDSRYYCPECDQALQTQGQWDNHQASSTHKMTSRCQSQEAGAFRRVTAAEANAPKAEKAEKAKTGNCVMTRKAAEAQVARRGDEWKGKKHKCKSCRVGFDDKYHLTRHEATDSHLLIIDSDYIAGSKDPSSKVYYCPACHYGTDRKNHWNRHISCKPHKDKVARSSTIANNNTNTGSPDFINGKAKELPSRVRDAILVRKTPPSSEEEGCVACIIFNAKEFHRKYHKNTKGCEETRRILALIDPDPRQAHLKIYQASQAKRVSTDSNVEPIMSEQKRRKSLDGVKIPVTTGDGEGEGKDDGEGEVEGDEDN</sequence>
<feature type="region of interest" description="Disordered" evidence="5">
    <location>
        <begin position="848"/>
        <end position="895"/>
    </location>
</feature>